<dbReference type="InterPro" id="IPR050502">
    <property type="entry name" value="Euk_RNA-bind_prot"/>
</dbReference>
<dbReference type="PROSITE" id="PS50102">
    <property type="entry name" value="RRM"/>
    <property type="match status" value="1"/>
</dbReference>
<dbReference type="SUPFAM" id="SSF54928">
    <property type="entry name" value="RNA-binding domain, RBD"/>
    <property type="match status" value="1"/>
</dbReference>
<feature type="region of interest" description="Disordered" evidence="2">
    <location>
        <begin position="68"/>
        <end position="93"/>
    </location>
</feature>
<dbReference type="EMBL" id="PJKN01000006">
    <property type="protein sequence ID" value="PNC53943.1"/>
    <property type="molecule type" value="Genomic_DNA"/>
</dbReference>
<keyword evidence="1" id="KW-0694">RNA-binding</keyword>
<dbReference type="AlphaFoldDB" id="A0A2N8ICV8"/>
<dbReference type="Pfam" id="PF00076">
    <property type="entry name" value="RRM_1"/>
    <property type="match status" value="1"/>
</dbReference>
<dbReference type="Proteomes" id="UP000235914">
    <property type="component" value="Unassembled WGS sequence"/>
</dbReference>
<evidence type="ECO:0000256" key="2">
    <source>
        <dbReference type="SAM" id="MobiDB-lite"/>
    </source>
</evidence>
<reference evidence="3 4" key="1">
    <citation type="journal article" date="2017" name="BMC Genomics">
        <title>Genome sequencing of 39 Akkermansia muciniphila isolates reveals its population structure, genomic and functional diverisity, and global distribution in mammalian gut microbiotas.</title>
        <authorList>
            <person name="Guo X."/>
            <person name="Li S."/>
            <person name="Zhang J."/>
            <person name="Wu F."/>
            <person name="Li X."/>
            <person name="Wu D."/>
            <person name="Zhang M."/>
            <person name="Ou Z."/>
            <person name="Jie Z."/>
            <person name="Yan Q."/>
            <person name="Li P."/>
            <person name="Yi J."/>
            <person name="Peng Y."/>
        </authorList>
    </citation>
    <scope>NUCLEOTIDE SEQUENCE [LARGE SCALE GENOMIC DNA]</scope>
    <source>
        <strain evidence="3 4">GP43</strain>
    </source>
</reference>
<evidence type="ECO:0000256" key="1">
    <source>
        <dbReference type="ARBA" id="ARBA00022884"/>
    </source>
</evidence>
<feature type="compositionally biased region" description="Basic and acidic residues" evidence="2">
    <location>
        <begin position="177"/>
        <end position="203"/>
    </location>
</feature>
<dbReference type="SMART" id="SM00360">
    <property type="entry name" value="RRM"/>
    <property type="match status" value="1"/>
</dbReference>
<gene>
    <name evidence="3" type="ORF">CXU09_10080</name>
</gene>
<protein>
    <submittedName>
        <fullName evidence="3">Uncharacterized protein</fullName>
    </submittedName>
</protein>
<dbReference type="PANTHER" id="PTHR48025">
    <property type="entry name" value="OS02G0815200 PROTEIN"/>
    <property type="match status" value="1"/>
</dbReference>
<dbReference type="GO" id="GO:0003723">
    <property type="term" value="F:RNA binding"/>
    <property type="evidence" value="ECO:0007669"/>
    <property type="project" value="UniProtKB-KW"/>
</dbReference>
<comment type="caution">
    <text evidence="3">The sequence shown here is derived from an EMBL/GenBank/DDBJ whole genome shotgun (WGS) entry which is preliminary data.</text>
</comment>
<feature type="region of interest" description="Disordered" evidence="2">
    <location>
        <begin position="172"/>
        <end position="221"/>
    </location>
</feature>
<accession>A0A2N8ICV8</accession>
<sequence>MSQHNTQGRQGQGARRRYNKGGRSYGNDRRDSSGYRPKYRKEAPAKLSLWQRFLGLFGIRPSKNNKYAARDKAAAKTNTRVARNRQDRVSAPKQPVSNRRLYVGNLSYEATESDLEDVFKGIGEVNSVEIIYNPRTHKSKGYAFVEMKKMEDAIRSVDILHNQPFMGRNLLVSGANERQEQPRQPREDRAPREEQGSMAEVKETSTPLLQPEAPAPQSQEQ</sequence>
<evidence type="ECO:0000313" key="4">
    <source>
        <dbReference type="Proteomes" id="UP000235914"/>
    </source>
</evidence>
<dbReference type="RefSeq" id="WP_094139450.1">
    <property type="nucleotide sequence ID" value="NZ_BAABSF010000006.1"/>
</dbReference>
<feature type="region of interest" description="Disordered" evidence="2">
    <location>
        <begin position="1"/>
        <end position="40"/>
    </location>
</feature>
<dbReference type="PANTHER" id="PTHR48025:SF1">
    <property type="entry name" value="RRM DOMAIN-CONTAINING PROTEIN"/>
    <property type="match status" value="1"/>
</dbReference>
<dbReference type="InterPro" id="IPR012677">
    <property type="entry name" value="Nucleotide-bd_a/b_plait_sf"/>
</dbReference>
<dbReference type="InterPro" id="IPR000504">
    <property type="entry name" value="RRM_dom"/>
</dbReference>
<dbReference type="CDD" id="cd00590">
    <property type="entry name" value="RRM_SF"/>
    <property type="match status" value="1"/>
</dbReference>
<organism evidence="3 4">
    <name type="scientific">Akkermansia muciniphila</name>
    <dbReference type="NCBI Taxonomy" id="239935"/>
    <lineage>
        <taxon>Bacteria</taxon>
        <taxon>Pseudomonadati</taxon>
        <taxon>Verrucomicrobiota</taxon>
        <taxon>Verrucomicrobiia</taxon>
        <taxon>Verrucomicrobiales</taxon>
        <taxon>Akkermansiaceae</taxon>
        <taxon>Akkermansia</taxon>
    </lineage>
</organism>
<dbReference type="Gene3D" id="3.30.70.330">
    <property type="match status" value="1"/>
</dbReference>
<feature type="compositionally biased region" description="Low complexity" evidence="2">
    <location>
        <begin position="207"/>
        <end position="221"/>
    </location>
</feature>
<evidence type="ECO:0000313" key="3">
    <source>
        <dbReference type="EMBL" id="PNC53943.1"/>
    </source>
</evidence>
<name>A0A2N8ICV8_9BACT</name>
<proteinExistence type="predicted"/>
<dbReference type="InterPro" id="IPR035979">
    <property type="entry name" value="RBD_domain_sf"/>
</dbReference>